<dbReference type="Proteomes" id="UP000011715">
    <property type="component" value="Unassembled WGS sequence"/>
</dbReference>
<dbReference type="EnsemblFungi" id="MAPG_09638T0">
    <property type="protein sequence ID" value="MAPG_09638T0"/>
    <property type="gene ID" value="MAPG_09638"/>
</dbReference>
<reference evidence="3" key="4">
    <citation type="journal article" date="2015" name="G3 (Bethesda)">
        <title>Genome sequences of three phytopathogenic species of the Magnaporthaceae family of fungi.</title>
        <authorList>
            <person name="Okagaki L.H."/>
            <person name="Nunes C.C."/>
            <person name="Sailsbery J."/>
            <person name="Clay B."/>
            <person name="Brown D."/>
            <person name="John T."/>
            <person name="Oh Y."/>
            <person name="Young N."/>
            <person name="Fitzgerald M."/>
            <person name="Haas B.J."/>
            <person name="Zeng Q."/>
            <person name="Young S."/>
            <person name="Adiconis X."/>
            <person name="Fan L."/>
            <person name="Levin J.Z."/>
            <person name="Mitchell T.K."/>
            <person name="Okubara P.A."/>
            <person name="Farman M.L."/>
            <person name="Kohn L.M."/>
            <person name="Birren B."/>
            <person name="Ma L.-J."/>
            <person name="Dean R.A."/>
        </authorList>
    </citation>
    <scope>NUCLEOTIDE SEQUENCE</scope>
    <source>
        <strain evidence="3">ATCC 64411 / 73-15</strain>
    </source>
</reference>
<reference evidence="4" key="1">
    <citation type="submission" date="2010-05" db="EMBL/GenBank/DDBJ databases">
        <title>The genome sequence of Magnaporthe poae strain ATCC 64411.</title>
        <authorList>
            <person name="Ma L.-J."/>
            <person name="Dead R."/>
            <person name="Young S."/>
            <person name="Zeng Q."/>
            <person name="Koehrsen M."/>
            <person name="Alvarado L."/>
            <person name="Berlin A."/>
            <person name="Chapman S.B."/>
            <person name="Chen Z."/>
            <person name="Freedman E."/>
            <person name="Gellesch M."/>
            <person name="Goldberg J."/>
            <person name="Griggs A."/>
            <person name="Gujja S."/>
            <person name="Heilman E.R."/>
            <person name="Heiman D."/>
            <person name="Hepburn T."/>
            <person name="Howarth C."/>
            <person name="Jen D."/>
            <person name="Larson L."/>
            <person name="Mehta T."/>
            <person name="Neiman D."/>
            <person name="Pearson M."/>
            <person name="Roberts A."/>
            <person name="Saif S."/>
            <person name="Shea T."/>
            <person name="Shenoy N."/>
            <person name="Sisk P."/>
            <person name="Stolte C."/>
            <person name="Sykes S."/>
            <person name="Walk T."/>
            <person name="White J."/>
            <person name="Yandava C."/>
            <person name="Haas B."/>
            <person name="Nusbaum C."/>
            <person name="Birren B."/>
        </authorList>
    </citation>
    <scope>NUCLEOTIDE SEQUENCE [LARGE SCALE GENOMIC DNA]</scope>
    <source>
        <strain evidence="4">ATCC 64411 / 73-15</strain>
    </source>
</reference>
<dbReference type="OrthoDB" id="1937642at2759"/>
<reference evidence="2" key="2">
    <citation type="submission" date="2010-05" db="EMBL/GenBank/DDBJ databases">
        <title>The Genome Sequence of Magnaporthe poae strain ATCC 64411.</title>
        <authorList>
            <consortium name="The Broad Institute Genome Sequencing Platform"/>
            <consortium name="Broad Institute Genome Sequencing Center for Infectious Disease"/>
            <person name="Ma L.-J."/>
            <person name="Dead R."/>
            <person name="Young S."/>
            <person name="Zeng Q."/>
            <person name="Koehrsen M."/>
            <person name="Alvarado L."/>
            <person name="Berlin A."/>
            <person name="Chapman S.B."/>
            <person name="Chen Z."/>
            <person name="Freedman E."/>
            <person name="Gellesch M."/>
            <person name="Goldberg J."/>
            <person name="Griggs A."/>
            <person name="Gujja S."/>
            <person name="Heilman E.R."/>
            <person name="Heiman D."/>
            <person name="Hepburn T."/>
            <person name="Howarth C."/>
            <person name="Jen D."/>
            <person name="Larson L."/>
            <person name="Mehta T."/>
            <person name="Neiman D."/>
            <person name="Pearson M."/>
            <person name="Roberts A."/>
            <person name="Saif S."/>
            <person name="Shea T."/>
            <person name="Shenoy N."/>
            <person name="Sisk P."/>
            <person name="Stolte C."/>
            <person name="Sykes S."/>
            <person name="Walk T."/>
            <person name="White J."/>
            <person name="Yandava C."/>
            <person name="Haas B."/>
            <person name="Nusbaum C."/>
            <person name="Birren B."/>
        </authorList>
    </citation>
    <scope>NUCLEOTIDE SEQUENCE</scope>
    <source>
        <strain evidence="2">ATCC 64411</strain>
    </source>
</reference>
<name>A0A0C4EAG8_MAGP6</name>
<dbReference type="VEuPathDB" id="FungiDB:MAPG_09638"/>
<dbReference type="eggNOG" id="ENOG502SH7B">
    <property type="taxonomic scope" value="Eukaryota"/>
</dbReference>
<reference evidence="3" key="5">
    <citation type="submission" date="2015-06" db="UniProtKB">
        <authorList>
            <consortium name="EnsemblFungi"/>
        </authorList>
    </citation>
    <scope>IDENTIFICATION</scope>
    <source>
        <strain evidence="3">ATCC 64411</strain>
    </source>
</reference>
<keyword evidence="1" id="KW-1133">Transmembrane helix</keyword>
<dbReference type="OMA" id="WVAYSIN"/>
<evidence type="ECO:0000313" key="2">
    <source>
        <dbReference type="EMBL" id="KLU91115.1"/>
    </source>
</evidence>
<accession>A0A0C4EAG8</accession>
<evidence type="ECO:0000313" key="4">
    <source>
        <dbReference type="Proteomes" id="UP000011715"/>
    </source>
</evidence>
<feature type="transmembrane region" description="Helical" evidence="1">
    <location>
        <begin position="144"/>
        <end position="163"/>
    </location>
</feature>
<reference evidence="2" key="3">
    <citation type="submission" date="2011-03" db="EMBL/GenBank/DDBJ databases">
        <title>Annotation of Magnaporthe poae ATCC 64411.</title>
        <authorList>
            <person name="Ma L.-J."/>
            <person name="Dead R."/>
            <person name="Young S.K."/>
            <person name="Zeng Q."/>
            <person name="Gargeya S."/>
            <person name="Fitzgerald M."/>
            <person name="Haas B."/>
            <person name="Abouelleil A."/>
            <person name="Alvarado L."/>
            <person name="Arachchi H.M."/>
            <person name="Berlin A."/>
            <person name="Brown A."/>
            <person name="Chapman S.B."/>
            <person name="Chen Z."/>
            <person name="Dunbar C."/>
            <person name="Freedman E."/>
            <person name="Gearin G."/>
            <person name="Gellesch M."/>
            <person name="Goldberg J."/>
            <person name="Griggs A."/>
            <person name="Gujja S."/>
            <person name="Heiman D."/>
            <person name="Howarth C."/>
            <person name="Larson L."/>
            <person name="Lui A."/>
            <person name="MacDonald P.J.P."/>
            <person name="Mehta T."/>
            <person name="Montmayeur A."/>
            <person name="Murphy C."/>
            <person name="Neiman D."/>
            <person name="Pearson M."/>
            <person name="Priest M."/>
            <person name="Roberts A."/>
            <person name="Saif S."/>
            <person name="Shea T."/>
            <person name="Shenoy N."/>
            <person name="Sisk P."/>
            <person name="Stolte C."/>
            <person name="Sykes S."/>
            <person name="Yandava C."/>
            <person name="Wortman J."/>
            <person name="Nusbaum C."/>
            <person name="Birren B."/>
        </authorList>
    </citation>
    <scope>NUCLEOTIDE SEQUENCE</scope>
    <source>
        <strain evidence="2">ATCC 64411</strain>
    </source>
</reference>
<protein>
    <submittedName>
        <fullName evidence="2 3">Uncharacterized protein</fullName>
    </submittedName>
</protein>
<keyword evidence="1" id="KW-0812">Transmembrane</keyword>
<feature type="transmembrane region" description="Helical" evidence="1">
    <location>
        <begin position="169"/>
        <end position="188"/>
    </location>
</feature>
<dbReference type="STRING" id="644358.A0A0C4EAG8"/>
<evidence type="ECO:0000256" key="1">
    <source>
        <dbReference type="SAM" id="Phobius"/>
    </source>
</evidence>
<dbReference type="EMBL" id="ADBL01002465">
    <property type="status" value="NOT_ANNOTATED_CDS"/>
    <property type="molecule type" value="Genomic_DNA"/>
</dbReference>
<dbReference type="EMBL" id="GL876976">
    <property type="protein sequence ID" value="KLU91115.1"/>
    <property type="molecule type" value="Genomic_DNA"/>
</dbReference>
<feature type="transmembrane region" description="Helical" evidence="1">
    <location>
        <begin position="321"/>
        <end position="341"/>
    </location>
</feature>
<evidence type="ECO:0000313" key="3">
    <source>
        <dbReference type="EnsemblFungi" id="MAPG_09638T0"/>
    </source>
</evidence>
<feature type="transmembrane region" description="Helical" evidence="1">
    <location>
        <begin position="292"/>
        <end position="315"/>
    </location>
</feature>
<gene>
    <name evidence="2" type="ORF">MAPG_09638</name>
</gene>
<keyword evidence="1" id="KW-0472">Membrane</keyword>
<organism evidence="3 4">
    <name type="scientific">Magnaporthiopsis poae (strain ATCC 64411 / 73-15)</name>
    <name type="common">Kentucky bluegrass fungus</name>
    <name type="synonym">Magnaporthe poae</name>
    <dbReference type="NCBI Taxonomy" id="644358"/>
    <lineage>
        <taxon>Eukaryota</taxon>
        <taxon>Fungi</taxon>
        <taxon>Dikarya</taxon>
        <taxon>Ascomycota</taxon>
        <taxon>Pezizomycotina</taxon>
        <taxon>Sordariomycetes</taxon>
        <taxon>Sordariomycetidae</taxon>
        <taxon>Magnaporthales</taxon>
        <taxon>Magnaporthaceae</taxon>
        <taxon>Magnaporthiopsis</taxon>
    </lineage>
</organism>
<sequence>METATGAAAQLREQWLNPNDVSAVLMIIGGDVVRTALAQSTGTLFTPVCFSFGWVAYAFVALIGVVGDGRLLPPPDFSVRVFNLDSGYSRENKNWVIGRILRDHEVSIVRAVGCEAGVHIAIYEAVSRGEPGIGFWTSFPYDRLHLFGLAAMVVQFGIAAIPATLYNDWTILLVLAVGTVLALLHGALPQWRAEKLPDRQHSWGTFGLTTGNGSRDIMVVKDLGRCLNLEELAATGTPRSSLPWRKFRKVPASIQAAAASPGSSGNSNNTFFRRANTLLPVAKPVRGIPLGFWYTCAVTIFGSIAWMFLLVTVTAVRENRWYLLAVGGIGVFQNGITAAVARPPKSRNLPLKLVDIITAKKTMDGLMDLQDAHGCGWHLVGEFFPGELKAEEDAWWNGEKDAYDGKRRKEACIRGLPYGDRLKKRSQ</sequence>
<feature type="transmembrane region" description="Helical" evidence="1">
    <location>
        <begin position="44"/>
        <end position="66"/>
    </location>
</feature>
<proteinExistence type="predicted"/>
<dbReference type="AlphaFoldDB" id="A0A0C4EAG8"/>
<keyword evidence="4" id="KW-1185">Reference proteome</keyword>